<protein>
    <submittedName>
        <fullName evidence="2">Uncharacterized protein</fullName>
    </submittedName>
</protein>
<dbReference type="EMBL" id="BNBO01000040">
    <property type="protein sequence ID" value="GHH78971.1"/>
    <property type="molecule type" value="Genomic_DNA"/>
</dbReference>
<dbReference type="GeneID" id="95355947"/>
<dbReference type="RefSeq" id="WP_190213693.1">
    <property type="nucleotide sequence ID" value="NZ_BNBO01000040.1"/>
</dbReference>
<reference evidence="2" key="1">
    <citation type="journal article" date="2014" name="Int. J. Syst. Evol. Microbiol.">
        <title>Complete genome sequence of Corynebacterium casei LMG S-19264T (=DSM 44701T), isolated from a smear-ripened cheese.</title>
        <authorList>
            <consortium name="US DOE Joint Genome Institute (JGI-PGF)"/>
            <person name="Walter F."/>
            <person name="Albersmeier A."/>
            <person name="Kalinowski J."/>
            <person name="Ruckert C."/>
        </authorList>
    </citation>
    <scope>NUCLEOTIDE SEQUENCE</scope>
    <source>
        <strain evidence="2">JCM 4646</strain>
    </source>
</reference>
<reference evidence="2" key="2">
    <citation type="submission" date="2020-09" db="EMBL/GenBank/DDBJ databases">
        <authorList>
            <person name="Sun Q."/>
            <person name="Ohkuma M."/>
        </authorList>
    </citation>
    <scope>NUCLEOTIDE SEQUENCE</scope>
    <source>
        <strain evidence="2">JCM 4646</strain>
    </source>
</reference>
<organism evidence="2 3">
    <name type="scientific">Kitasatospora indigofera</name>
    <dbReference type="NCBI Taxonomy" id="67307"/>
    <lineage>
        <taxon>Bacteria</taxon>
        <taxon>Bacillati</taxon>
        <taxon>Actinomycetota</taxon>
        <taxon>Actinomycetes</taxon>
        <taxon>Kitasatosporales</taxon>
        <taxon>Streptomycetaceae</taxon>
        <taxon>Kitasatospora</taxon>
    </lineage>
</organism>
<proteinExistence type="predicted"/>
<keyword evidence="3" id="KW-1185">Reference proteome</keyword>
<name>A0A919L177_9ACTN</name>
<comment type="caution">
    <text evidence="2">The sequence shown here is derived from an EMBL/GenBank/DDBJ whole genome shotgun (WGS) entry which is preliminary data.</text>
</comment>
<dbReference type="Proteomes" id="UP000617734">
    <property type="component" value="Unassembled WGS sequence"/>
</dbReference>
<sequence length="97" mass="10427">MREVQVRPGQKLSLHEHGPGYPGMEHLPIEPLPDPAALEFVGADRVPAGGWVATSGDAWELAKNCGATTAHVESCQGCPSDYDSYREHDVYLVSVAP</sequence>
<evidence type="ECO:0000313" key="3">
    <source>
        <dbReference type="Proteomes" id="UP000617734"/>
    </source>
</evidence>
<evidence type="ECO:0000313" key="2">
    <source>
        <dbReference type="EMBL" id="GHH78971.1"/>
    </source>
</evidence>
<accession>A0A919L177</accession>
<feature type="region of interest" description="Disordered" evidence="1">
    <location>
        <begin position="1"/>
        <end position="28"/>
    </location>
</feature>
<evidence type="ECO:0000256" key="1">
    <source>
        <dbReference type="SAM" id="MobiDB-lite"/>
    </source>
</evidence>
<dbReference type="AlphaFoldDB" id="A0A919L177"/>
<gene>
    <name evidence="2" type="ORF">GCM10018781_55920</name>
</gene>